<evidence type="ECO:0000256" key="6">
    <source>
        <dbReference type="ARBA" id="ARBA00022705"/>
    </source>
</evidence>
<dbReference type="Gene3D" id="3.30.420.10">
    <property type="entry name" value="Ribonuclease H-like superfamily/Ribonuclease H"/>
    <property type="match status" value="1"/>
</dbReference>
<evidence type="ECO:0000256" key="2">
    <source>
        <dbReference type="ARBA" id="ARBA00012417"/>
    </source>
</evidence>
<keyword evidence="9" id="KW-0238">DNA-binding</keyword>
<keyword evidence="13" id="KW-1185">Reference proteome</keyword>
<evidence type="ECO:0000313" key="13">
    <source>
        <dbReference type="Proteomes" id="UP000250672"/>
    </source>
</evidence>
<dbReference type="InterPro" id="IPR002562">
    <property type="entry name" value="3'-5'_exonuclease_dom"/>
</dbReference>
<dbReference type="InterPro" id="IPR002298">
    <property type="entry name" value="DNA_polymerase_A"/>
</dbReference>
<reference evidence="13" key="1">
    <citation type="submission" date="2018-04" db="EMBL/GenBank/DDBJ databases">
        <authorList>
            <person name="Go L.Y."/>
            <person name="Mitchell J.A."/>
        </authorList>
    </citation>
    <scope>NUCLEOTIDE SEQUENCE [LARGE SCALE GENOMIC DNA]</scope>
</reference>
<dbReference type="PANTHER" id="PTHR10133:SF27">
    <property type="entry name" value="DNA POLYMERASE NU"/>
    <property type="match status" value="1"/>
</dbReference>
<dbReference type="KEGG" id="vg:54993657"/>
<dbReference type="RefSeq" id="YP_009803099.1">
    <property type="nucleotide sequence ID" value="NC_047991.1"/>
</dbReference>
<keyword evidence="8" id="KW-1194">Viral DNA replication</keyword>
<dbReference type="Gene3D" id="3.30.70.370">
    <property type="match status" value="1"/>
</dbReference>
<evidence type="ECO:0000256" key="1">
    <source>
        <dbReference type="ARBA" id="ARBA00007705"/>
    </source>
</evidence>
<evidence type="ECO:0000313" key="12">
    <source>
        <dbReference type="EMBL" id="AWY06543.1"/>
    </source>
</evidence>
<keyword evidence="5" id="KW-0548">Nucleotidyltransferase</keyword>
<comment type="similarity">
    <text evidence="1">Belongs to the DNA polymerase type-A family.</text>
</comment>
<evidence type="ECO:0000256" key="10">
    <source>
        <dbReference type="ARBA" id="ARBA00049244"/>
    </source>
</evidence>
<dbReference type="PANTHER" id="PTHR10133">
    <property type="entry name" value="DNA POLYMERASE I"/>
    <property type="match status" value="1"/>
</dbReference>
<evidence type="ECO:0000256" key="7">
    <source>
        <dbReference type="ARBA" id="ARBA00022932"/>
    </source>
</evidence>
<sequence length="639" mass="70199">MTATDALRLRGERWMPPGAERWMPPDVPTLPRVDVPDHQSYYPHVSAWMATGEPARNAVAGALPPGATVAIDTETAGLGADSFTLKCFTASWETPEGTVAVLLDPLRRADDLQAVREIMVRADVLVLQNAAFDVPPLHQHGLMTLEQIDKIHDTAVYARMAYPDTRQPKSLEALAPMLAGFTAAEITMAKLFAASGLTMTTGWKVFDIDRPVYRQGAMADTIATLRLLPQIQAKAWSQLIEGHPYGARGVDSDGAVALMEREQRVNRVMLRRSARGLQVDTDYLATYEESHVRELTEARDLLAQADLDPDAGNLGFLLVSRLEEEGNLPADWPRTDTGRLKATKADMERLKSLGHPLAEAARKVSELTKVTGYLTKVQDMVRVTGRVHPQVAVLGASATGRMSYSWPELQQFPADARPIIVSDTGLTSVDWAQIEPVIMANCAQDWEYLAGFNAGTEDLYAPIQRAAGVERKTAKVLLLAAMYGQGTTSMAAALGITKERAQELQRGMFQAMPKTKTFIDRLRQLAEQHQSIMTADGRILPVPTDPQTGAVWAYKAVNYFCQGSAYSVLADTIVRLEDAGLGDSIHLALHDELVVDTDAAAEVAEIMATPPEFLRRWTEDRAPVFKTDAHDMGRTWLYV</sequence>
<keyword evidence="4" id="KW-0808">Transferase</keyword>
<dbReference type="SUPFAM" id="SSF53098">
    <property type="entry name" value="Ribonuclease H-like"/>
    <property type="match status" value="1"/>
</dbReference>
<dbReference type="GO" id="GO:0008408">
    <property type="term" value="F:3'-5' exonuclease activity"/>
    <property type="evidence" value="ECO:0007669"/>
    <property type="project" value="InterPro"/>
</dbReference>
<dbReference type="InterPro" id="IPR019760">
    <property type="entry name" value="DNA-dir_DNA_pol_A_CS"/>
</dbReference>
<dbReference type="EC" id="2.7.7.7" evidence="2"/>
<keyword evidence="7" id="KW-0239">DNA-directed DNA polymerase</keyword>
<dbReference type="EMBL" id="MH271318">
    <property type="protein sequence ID" value="AWY06543.1"/>
    <property type="molecule type" value="Genomic_DNA"/>
</dbReference>
<dbReference type="GO" id="GO:0006261">
    <property type="term" value="P:DNA-templated DNA replication"/>
    <property type="evidence" value="ECO:0007669"/>
    <property type="project" value="InterPro"/>
</dbReference>
<dbReference type="InterPro" id="IPR036397">
    <property type="entry name" value="RNaseH_sf"/>
</dbReference>
<dbReference type="InterPro" id="IPR012337">
    <property type="entry name" value="RNaseH-like_sf"/>
</dbReference>
<gene>
    <name evidence="12" type="primary">42</name>
    <name evidence="12" type="ORF">PBI_TRINE_42</name>
</gene>
<dbReference type="InterPro" id="IPR001098">
    <property type="entry name" value="DNA-dir_DNA_pol_A_palm_dom"/>
</dbReference>
<dbReference type="GO" id="GO:0039693">
    <property type="term" value="P:viral DNA genome replication"/>
    <property type="evidence" value="ECO:0007669"/>
    <property type="project" value="UniProtKB-KW"/>
</dbReference>
<dbReference type="GO" id="GO:0006302">
    <property type="term" value="P:double-strand break repair"/>
    <property type="evidence" value="ECO:0007669"/>
    <property type="project" value="TreeGrafter"/>
</dbReference>
<evidence type="ECO:0000256" key="4">
    <source>
        <dbReference type="ARBA" id="ARBA00022679"/>
    </source>
</evidence>
<dbReference type="Pfam" id="PF01612">
    <property type="entry name" value="DNA_pol_A_exo1"/>
    <property type="match status" value="1"/>
</dbReference>
<evidence type="ECO:0000256" key="3">
    <source>
        <dbReference type="ARBA" id="ARBA00015749"/>
    </source>
</evidence>
<dbReference type="SUPFAM" id="SSF56672">
    <property type="entry name" value="DNA/RNA polymerases"/>
    <property type="match status" value="1"/>
</dbReference>
<evidence type="ECO:0000256" key="5">
    <source>
        <dbReference type="ARBA" id="ARBA00022695"/>
    </source>
</evidence>
<evidence type="ECO:0000256" key="8">
    <source>
        <dbReference type="ARBA" id="ARBA00023109"/>
    </source>
</evidence>
<dbReference type="SMART" id="SM00482">
    <property type="entry name" value="POLAc"/>
    <property type="match status" value="1"/>
</dbReference>
<accession>A0A2Z4QAB5</accession>
<dbReference type="GO" id="GO:0003887">
    <property type="term" value="F:DNA-directed DNA polymerase activity"/>
    <property type="evidence" value="ECO:0007669"/>
    <property type="project" value="UniProtKB-KW"/>
</dbReference>
<protein>
    <recommendedName>
        <fullName evidence="3">DNA polymerase</fullName>
        <ecNumber evidence="2">2.7.7.7</ecNumber>
    </recommendedName>
</protein>
<dbReference type="GO" id="GO:0003677">
    <property type="term" value="F:DNA binding"/>
    <property type="evidence" value="ECO:0007669"/>
    <property type="project" value="UniProtKB-KW"/>
</dbReference>
<proteinExistence type="inferred from homology"/>
<dbReference type="InterPro" id="IPR043502">
    <property type="entry name" value="DNA/RNA_pol_sf"/>
</dbReference>
<keyword evidence="6" id="KW-0235">DNA replication</keyword>
<dbReference type="GeneID" id="54993657"/>
<evidence type="ECO:0000259" key="11">
    <source>
        <dbReference type="SMART" id="SM00482"/>
    </source>
</evidence>
<organism evidence="12 13">
    <name type="scientific">Gordonia phage Trine</name>
    <dbReference type="NCBI Taxonomy" id="2201431"/>
    <lineage>
        <taxon>Viruses</taxon>
        <taxon>Duplodnaviria</taxon>
        <taxon>Heunggongvirae</taxon>
        <taxon>Uroviricota</taxon>
        <taxon>Caudoviricetes</taxon>
        <taxon>Trinevirus</taxon>
        <taxon>Trinevirus trine</taxon>
    </lineage>
</organism>
<comment type="catalytic activity">
    <reaction evidence="10">
        <text>DNA(n) + a 2'-deoxyribonucleoside 5'-triphosphate = DNA(n+1) + diphosphate</text>
        <dbReference type="Rhea" id="RHEA:22508"/>
        <dbReference type="Rhea" id="RHEA-COMP:17339"/>
        <dbReference type="Rhea" id="RHEA-COMP:17340"/>
        <dbReference type="ChEBI" id="CHEBI:33019"/>
        <dbReference type="ChEBI" id="CHEBI:61560"/>
        <dbReference type="ChEBI" id="CHEBI:173112"/>
        <dbReference type="EC" id="2.7.7.7"/>
    </reaction>
</comment>
<dbReference type="Proteomes" id="UP000250672">
    <property type="component" value="Genome"/>
</dbReference>
<name>A0A2Z4QAB5_9CAUD</name>
<feature type="domain" description="DNA-directed DNA polymerase family A palm" evidence="11">
    <location>
        <begin position="415"/>
        <end position="601"/>
    </location>
</feature>
<dbReference type="Gene3D" id="1.10.150.20">
    <property type="entry name" value="5' to 3' exonuclease, C-terminal subdomain"/>
    <property type="match status" value="1"/>
</dbReference>
<evidence type="ECO:0000256" key="9">
    <source>
        <dbReference type="ARBA" id="ARBA00023125"/>
    </source>
</evidence>
<dbReference type="PROSITE" id="PS00447">
    <property type="entry name" value="DNA_POLYMERASE_A"/>
    <property type="match status" value="1"/>
</dbReference>
<dbReference type="Pfam" id="PF00476">
    <property type="entry name" value="DNA_pol_A"/>
    <property type="match status" value="1"/>
</dbReference>